<dbReference type="AlphaFoldDB" id="A0A2M9CYD2"/>
<keyword evidence="2" id="KW-1133">Transmembrane helix</keyword>
<gene>
    <name evidence="4" type="ORF">CLV28_0057</name>
</gene>
<evidence type="ECO:0000259" key="3">
    <source>
        <dbReference type="Pfam" id="PF01926"/>
    </source>
</evidence>
<accession>A0A2M9CYD2</accession>
<name>A0A2M9CYD2_9CELL</name>
<evidence type="ECO:0000313" key="5">
    <source>
        <dbReference type="Proteomes" id="UP000231693"/>
    </source>
</evidence>
<comment type="caution">
    <text evidence="4">The sequence shown here is derived from an EMBL/GenBank/DDBJ whole genome shotgun (WGS) entry which is preliminary data.</text>
</comment>
<dbReference type="Proteomes" id="UP000231693">
    <property type="component" value="Unassembled WGS sequence"/>
</dbReference>
<evidence type="ECO:0000256" key="1">
    <source>
        <dbReference type="SAM" id="MobiDB-lite"/>
    </source>
</evidence>
<dbReference type="PANTHER" id="PTHR42698">
    <property type="entry name" value="GTPASE ERA"/>
    <property type="match status" value="1"/>
</dbReference>
<reference evidence="4 5" key="1">
    <citation type="submission" date="2017-11" db="EMBL/GenBank/DDBJ databases">
        <title>Genomic Encyclopedia of Archaeal and Bacterial Type Strains, Phase II (KMG-II): From Individual Species to Whole Genera.</title>
        <authorList>
            <person name="Goeker M."/>
        </authorList>
    </citation>
    <scope>NUCLEOTIDE SEQUENCE [LARGE SCALE GENOMIC DNA]</scope>
    <source>
        <strain evidence="4 5">DSM 25478</strain>
    </source>
</reference>
<dbReference type="GO" id="GO:0043024">
    <property type="term" value="F:ribosomal small subunit binding"/>
    <property type="evidence" value="ECO:0007669"/>
    <property type="project" value="TreeGrafter"/>
</dbReference>
<organism evidence="4 5">
    <name type="scientific">Sediminihabitans luteus</name>
    <dbReference type="NCBI Taxonomy" id="1138585"/>
    <lineage>
        <taxon>Bacteria</taxon>
        <taxon>Bacillati</taxon>
        <taxon>Actinomycetota</taxon>
        <taxon>Actinomycetes</taxon>
        <taxon>Micrococcales</taxon>
        <taxon>Cellulomonadaceae</taxon>
        <taxon>Sediminihabitans</taxon>
    </lineage>
</organism>
<dbReference type="GO" id="GO:0005525">
    <property type="term" value="F:GTP binding"/>
    <property type="evidence" value="ECO:0007669"/>
    <property type="project" value="InterPro"/>
</dbReference>
<proteinExistence type="predicted"/>
<dbReference type="Gene3D" id="3.40.50.300">
    <property type="entry name" value="P-loop containing nucleotide triphosphate hydrolases"/>
    <property type="match status" value="1"/>
</dbReference>
<dbReference type="SUPFAM" id="SSF52540">
    <property type="entry name" value="P-loop containing nucleoside triphosphate hydrolases"/>
    <property type="match status" value="1"/>
</dbReference>
<evidence type="ECO:0000256" key="2">
    <source>
        <dbReference type="SAM" id="Phobius"/>
    </source>
</evidence>
<dbReference type="InterPro" id="IPR005662">
    <property type="entry name" value="GTPase_Era-like"/>
</dbReference>
<dbReference type="GO" id="GO:0000028">
    <property type="term" value="P:ribosomal small subunit assembly"/>
    <property type="evidence" value="ECO:0007669"/>
    <property type="project" value="TreeGrafter"/>
</dbReference>
<dbReference type="EMBL" id="PGFE01000001">
    <property type="protein sequence ID" value="PJJ76853.1"/>
    <property type="molecule type" value="Genomic_DNA"/>
</dbReference>
<dbReference type="InterPro" id="IPR027417">
    <property type="entry name" value="P-loop_NTPase"/>
</dbReference>
<feature type="domain" description="G" evidence="3">
    <location>
        <begin position="53"/>
        <end position="192"/>
    </location>
</feature>
<dbReference type="GO" id="GO:0005829">
    <property type="term" value="C:cytosol"/>
    <property type="evidence" value="ECO:0007669"/>
    <property type="project" value="TreeGrafter"/>
</dbReference>
<dbReference type="RefSeq" id="WP_100421339.1">
    <property type="nucleotide sequence ID" value="NZ_BOOX01000015.1"/>
</dbReference>
<feature type="compositionally biased region" description="Polar residues" evidence="1">
    <location>
        <begin position="513"/>
        <end position="527"/>
    </location>
</feature>
<dbReference type="Pfam" id="PF01926">
    <property type="entry name" value="MMR_HSR1"/>
    <property type="match status" value="1"/>
</dbReference>
<feature type="transmembrane region" description="Helical" evidence="2">
    <location>
        <begin position="383"/>
        <end position="405"/>
    </location>
</feature>
<protein>
    <submittedName>
        <fullName evidence="4">50S ribosome-binding GTPase</fullName>
    </submittedName>
</protein>
<keyword evidence="5" id="KW-1185">Reference proteome</keyword>
<dbReference type="OrthoDB" id="974105at2"/>
<feature type="region of interest" description="Disordered" evidence="1">
    <location>
        <begin position="504"/>
        <end position="527"/>
    </location>
</feature>
<keyword evidence="2" id="KW-0812">Transmembrane</keyword>
<dbReference type="PANTHER" id="PTHR42698:SF1">
    <property type="entry name" value="GTPASE ERA, MITOCHONDRIAL"/>
    <property type="match status" value="1"/>
</dbReference>
<dbReference type="GO" id="GO:0019843">
    <property type="term" value="F:rRNA binding"/>
    <property type="evidence" value="ECO:0007669"/>
    <property type="project" value="TreeGrafter"/>
</dbReference>
<sequence length="527" mass="55567">MTDDSDLRGRTDDLEKALDLAGARLDPEVAARVRQAIAGVRERLALGVDHTVVALAGGTGSGKSSLFNRLSRLEFADVGVKRPTTAQITACAWSPHAGPLLDWLEVIPERRIARGDELDAADEAALSGLVLLDLPDHDSIQAAHRQVVDRVLPYVDLLVWVLDPQKYADDSLHTDYLAKSVGYEASMVVAINQIDTVAESQRPRIVADLERLLAQDGLTGVYVASVSAVTAEGVPGLLELLEQAVARRSVAASRVAGELDTAGALLLGQTPAEAPWNEQSAVDDEVEALVQATGLESVAAQVADAVRNGYGRPEFGYPQRDAVGLSRSRWLARAGKGLRPGWRDALGAEVASTTDVGDRLAQGLGRVPLDTSGPAAGPVLRGLGTAFVVLGVLAGIFAGLCWAGVVEVSDAVRDATSIGAAVALVLGVVLWLVAARVRRTLARRRRRGVVETGREIVAAVVEESFAAPTRSVLGEYRSVRELASKARESERVAPLTGAIRLPTAAELDELSTEPATTQDTGTGQRGA</sequence>
<keyword evidence="2" id="KW-0472">Membrane</keyword>
<feature type="transmembrane region" description="Helical" evidence="2">
    <location>
        <begin position="417"/>
        <end position="437"/>
    </location>
</feature>
<dbReference type="InterPro" id="IPR006073">
    <property type="entry name" value="GTP-bd"/>
</dbReference>
<evidence type="ECO:0000313" key="4">
    <source>
        <dbReference type="EMBL" id="PJJ76853.1"/>
    </source>
</evidence>